<dbReference type="AlphaFoldDB" id="A0A7W0CPX7"/>
<dbReference type="InterPro" id="IPR011051">
    <property type="entry name" value="RmlC_Cupin_sf"/>
</dbReference>
<evidence type="ECO:0000313" key="3">
    <source>
        <dbReference type="Proteomes" id="UP000530928"/>
    </source>
</evidence>
<dbReference type="EMBL" id="JACDUR010000006">
    <property type="protein sequence ID" value="MBA2895152.1"/>
    <property type="molecule type" value="Genomic_DNA"/>
</dbReference>
<evidence type="ECO:0000313" key="2">
    <source>
        <dbReference type="EMBL" id="MBA2895152.1"/>
    </source>
</evidence>
<sequence>MDPVTDARALVASRFPQALQAFLAANEARTPTSDLDVVVVLPDLAVPYRESLRWRGTPVELFVHGELSLHAYLEREFARRRPSLPRMCGHGTVLVDRLGTAPSLQSALAARLAAGPGPSPGLDRLRYGLADLIDDLAGAKDPGELMMIRSTVVEAVARLRLASLGRWEGRGKWLMRELRSADDALAGELVAAHGDPARLMAVATRVVEETGGRLWEGYHADGDPFHQRLLHVTPSALSSETAQSSGMHRLAAIAGAGHLWMGQTLVAPATASADHHHGHSETAIFVVRGNPSFVFADGRIDTGPGDYVFVPPYVPHREENPSPDGEALVVIARSTPEAIVVNLPELRLPPPGALRSPQFPE</sequence>
<organism evidence="2 3">
    <name type="scientific">Nonomuraea soli</name>
    <dbReference type="NCBI Taxonomy" id="1032476"/>
    <lineage>
        <taxon>Bacteria</taxon>
        <taxon>Bacillati</taxon>
        <taxon>Actinomycetota</taxon>
        <taxon>Actinomycetes</taxon>
        <taxon>Streptosporangiales</taxon>
        <taxon>Streptosporangiaceae</taxon>
        <taxon>Nonomuraea</taxon>
    </lineage>
</organism>
<dbReference type="PANTHER" id="PTHR40112">
    <property type="entry name" value="H2HPP ISOMERASE"/>
    <property type="match status" value="1"/>
</dbReference>
<dbReference type="InterPro" id="IPR014710">
    <property type="entry name" value="RmlC-like_jellyroll"/>
</dbReference>
<gene>
    <name evidence="2" type="ORF">HNR30_006524</name>
</gene>
<name>A0A7W0CPX7_9ACTN</name>
<dbReference type="InterPro" id="IPR052535">
    <property type="entry name" value="Bacilysin_H2HPP_isomerase"/>
</dbReference>
<reference evidence="2 3" key="1">
    <citation type="submission" date="2020-07" db="EMBL/GenBank/DDBJ databases">
        <title>Genomic Encyclopedia of Type Strains, Phase IV (KMG-IV): sequencing the most valuable type-strain genomes for metagenomic binning, comparative biology and taxonomic classification.</title>
        <authorList>
            <person name="Goeker M."/>
        </authorList>
    </citation>
    <scope>NUCLEOTIDE SEQUENCE [LARGE SCALE GENOMIC DNA]</scope>
    <source>
        <strain evidence="2 3">DSM 45533</strain>
    </source>
</reference>
<dbReference type="Proteomes" id="UP000530928">
    <property type="component" value="Unassembled WGS sequence"/>
</dbReference>
<feature type="domain" description="Cupin type-2" evidence="1">
    <location>
        <begin position="266"/>
        <end position="327"/>
    </location>
</feature>
<keyword evidence="3" id="KW-1185">Reference proteome</keyword>
<dbReference type="InterPro" id="IPR013096">
    <property type="entry name" value="Cupin_2"/>
</dbReference>
<dbReference type="RefSeq" id="WP_246379630.1">
    <property type="nucleotide sequence ID" value="NZ_BAABAM010000004.1"/>
</dbReference>
<protein>
    <submittedName>
        <fullName evidence="2">Putative RmlC-like cupin family protein</fullName>
    </submittedName>
</protein>
<dbReference type="PANTHER" id="PTHR40112:SF1">
    <property type="entry name" value="H2HPP ISOMERASE"/>
    <property type="match status" value="1"/>
</dbReference>
<accession>A0A7W0CPX7</accession>
<dbReference type="SUPFAM" id="SSF51182">
    <property type="entry name" value="RmlC-like cupins"/>
    <property type="match status" value="1"/>
</dbReference>
<dbReference type="Gene3D" id="2.60.120.10">
    <property type="entry name" value="Jelly Rolls"/>
    <property type="match status" value="1"/>
</dbReference>
<comment type="caution">
    <text evidence="2">The sequence shown here is derived from an EMBL/GenBank/DDBJ whole genome shotgun (WGS) entry which is preliminary data.</text>
</comment>
<proteinExistence type="predicted"/>
<dbReference type="Pfam" id="PF07883">
    <property type="entry name" value="Cupin_2"/>
    <property type="match status" value="1"/>
</dbReference>
<evidence type="ECO:0000259" key="1">
    <source>
        <dbReference type="Pfam" id="PF07883"/>
    </source>
</evidence>